<proteinExistence type="predicted"/>
<organism evidence="2 3">
    <name type="scientific">Penicillium alfredii</name>
    <dbReference type="NCBI Taxonomy" id="1506179"/>
    <lineage>
        <taxon>Eukaryota</taxon>
        <taxon>Fungi</taxon>
        <taxon>Dikarya</taxon>
        <taxon>Ascomycota</taxon>
        <taxon>Pezizomycotina</taxon>
        <taxon>Eurotiomycetes</taxon>
        <taxon>Eurotiomycetidae</taxon>
        <taxon>Eurotiales</taxon>
        <taxon>Aspergillaceae</taxon>
        <taxon>Penicillium</taxon>
    </lineage>
</organism>
<evidence type="ECO:0000313" key="3">
    <source>
        <dbReference type="Proteomes" id="UP001141434"/>
    </source>
</evidence>
<dbReference type="GeneID" id="81396546"/>
<evidence type="ECO:0000313" key="2">
    <source>
        <dbReference type="EMBL" id="KAJ5091980.1"/>
    </source>
</evidence>
<dbReference type="Gene3D" id="1.20.1250.20">
    <property type="entry name" value="MFS general substrate transporter like domains"/>
    <property type="match status" value="1"/>
</dbReference>
<protein>
    <submittedName>
        <fullName evidence="2">Uncharacterized protein</fullName>
    </submittedName>
</protein>
<dbReference type="InterPro" id="IPR036259">
    <property type="entry name" value="MFS_trans_sf"/>
</dbReference>
<gene>
    <name evidence="2" type="ORF">NUU61_006850</name>
</gene>
<accession>A0A9W9K407</accession>
<feature type="transmembrane region" description="Helical" evidence="1">
    <location>
        <begin position="26"/>
        <end position="49"/>
    </location>
</feature>
<feature type="transmembrane region" description="Helical" evidence="1">
    <location>
        <begin position="61"/>
        <end position="80"/>
    </location>
</feature>
<reference evidence="2" key="2">
    <citation type="journal article" date="2023" name="IMA Fungus">
        <title>Comparative genomic study of the Penicillium genus elucidates a diverse pangenome and 15 lateral gene transfer events.</title>
        <authorList>
            <person name="Petersen C."/>
            <person name="Sorensen T."/>
            <person name="Nielsen M.R."/>
            <person name="Sondergaard T.E."/>
            <person name="Sorensen J.L."/>
            <person name="Fitzpatrick D.A."/>
            <person name="Frisvad J.C."/>
            <person name="Nielsen K.L."/>
        </authorList>
    </citation>
    <scope>NUCLEOTIDE SEQUENCE</scope>
    <source>
        <strain evidence="2">IBT 34128</strain>
    </source>
</reference>
<keyword evidence="1" id="KW-0472">Membrane</keyword>
<dbReference type="AlphaFoldDB" id="A0A9W9K407"/>
<comment type="caution">
    <text evidence="2">The sequence shown here is derived from an EMBL/GenBank/DDBJ whole genome shotgun (WGS) entry which is preliminary data.</text>
</comment>
<keyword evidence="3" id="KW-1185">Reference proteome</keyword>
<dbReference type="RefSeq" id="XP_056510177.1">
    <property type="nucleotide sequence ID" value="XM_056657377.1"/>
</dbReference>
<reference evidence="2" key="1">
    <citation type="submission" date="2022-11" db="EMBL/GenBank/DDBJ databases">
        <authorList>
            <person name="Petersen C."/>
        </authorList>
    </citation>
    <scope>NUCLEOTIDE SEQUENCE</scope>
    <source>
        <strain evidence="2">IBT 34128</strain>
    </source>
</reference>
<dbReference type="EMBL" id="JAPMSZ010000009">
    <property type="protein sequence ID" value="KAJ5091980.1"/>
    <property type="molecule type" value="Genomic_DNA"/>
</dbReference>
<keyword evidence="1" id="KW-1133">Transmembrane helix</keyword>
<dbReference type="Proteomes" id="UP001141434">
    <property type="component" value="Unassembled WGS sequence"/>
</dbReference>
<name>A0A9W9K407_9EURO</name>
<dbReference type="OrthoDB" id="6133115at2759"/>
<evidence type="ECO:0000256" key="1">
    <source>
        <dbReference type="SAM" id="Phobius"/>
    </source>
</evidence>
<sequence>MILMFLAWTVTSSVYDKTQDVKTSGYPQIVFIWLFFVFYAIAWSGLLVACSLEKLPHHWNLSLIYTIWIFVELLFVYFFYVETRGPTLEKMAKILDGENAAVAHVDLHEVEKDVEVQEKGPTMHTHPV</sequence>
<keyword evidence="1" id="KW-0812">Transmembrane</keyword>